<gene>
    <name evidence="2" type="ORF">ACFQ1R_11140</name>
</gene>
<feature type="transmembrane region" description="Helical" evidence="1">
    <location>
        <begin position="143"/>
        <end position="164"/>
    </location>
</feature>
<feature type="transmembrane region" description="Helical" evidence="1">
    <location>
        <begin position="75"/>
        <end position="93"/>
    </location>
</feature>
<keyword evidence="1" id="KW-0812">Transmembrane</keyword>
<keyword evidence="3" id="KW-1185">Reference proteome</keyword>
<dbReference type="RefSeq" id="WP_379926247.1">
    <property type="nucleotide sequence ID" value="NZ_JBHTJI010000001.1"/>
</dbReference>
<dbReference type="EMBL" id="JBHTJI010000001">
    <property type="protein sequence ID" value="MFD0990654.1"/>
    <property type="molecule type" value="Genomic_DNA"/>
</dbReference>
<evidence type="ECO:0000256" key="1">
    <source>
        <dbReference type="SAM" id="Phobius"/>
    </source>
</evidence>
<dbReference type="Proteomes" id="UP001597061">
    <property type="component" value="Unassembled WGS sequence"/>
</dbReference>
<feature type="transmembrane region" description="Helical" evidence="1">
    <location>
        <begin position="113"/>
        <end position="131"/>
    </location>
</feature>
<sequence>MNTKTPKIAEYLSLFVMTTITILAIYNKQISVFYILYLFWIDEFLKTVFDRLRYQFKRSQIQNPEAFFSNTKNRLFFLMIYIVFIIVFFGLMIDWNNTDLVLGNFEVFFFKNALFNFSLITFLLREIYLYINNNSYTEAHHLISKGIITLHVSLILGMFIWFLIKKEFIVFENYVTVFAIIPFLLLKVFFEFQEIRERHTNRNDN</sequence>
<keyword evidence="1" id="KW-1133">Transmembrane helix</keyword>
<reference evidence="3" key="1">
    <citation type="journal article" date="2019" name="Int. J. Syst. Evol. Microbiol.">
        <title>The Global Catalogue of Microorganisms (GCM) 10K type strain sequencing project: providing services to taxonomists for standard genome sequencing and annotation.</title>
        <authorList>
            <consortium name="The Broad Institute Genomics Platform"/>
            <consortium name="The Broad Institute Genome Sequencing Center for Infectious Disease"/>
            <person name="Wu L."/>
            <person name="Ma J."/>
        </authorList>
    </citation>
    <scope>NUCLEOTIDE SEQUENCE [LARGE SCALE GENOMIC DNA]</scope>
    <source>
        <strain evidence="3">CCUG 62414</strain>
    </source>
</reference>
<evidence type="ECO:0000313" key="2">
    <source>
        <dbReference type="EMBL" id="MFD0990654.1"/>
    </source>
</evidence>
<keyword evidence="1" id="KW-0472">Membrane</keyword>
<evidence type="ECO:0000313" key="3">
    <source>
        <dbReference type="Proteomes" id="UP001597061"/>
    </source>
</evidence>
<feature type="transmembrane region" description="Helical" evidence="1">
    <location>
        <begin position="170"/>
        <end position="190"/>
    </location>
</feature>
<comment type="caution">
    <text evidence="2">The sequence shown here is derived from an EMBL/GenBank/DDBJ whole genome shotgun (WGS) entry which is preliminary data.</text>
</comment>
<organism evidence="2 3">
    <name type="scientific">Mariniflexile jejuense</name>
    <dbReference type="NCBI Taxonomy" id="1173582"/>
    <lineage>
        <taxon>Bacteria</taxon>
        <taxon>Pseudomonadati</taxon>
        <taxon>Bacteroidota</taxon>
        <taxon>Flavobacteriia</taxon>
        <taxon>Flavobacteriales</taxon>
        <taxon>Flavobacteriaceae</taxon>
        <taxon>Mariniflexile</taxon>
    </lineage>
</organism>
<accession>A0ABW3JJS8</accession>
<feature type="transmembrane region" description="Helical" evidence="1">
    <location>
        <begin position="9"/>
        <end position="26"/>
    </location>
</feature>
<proteinExistence type="predicted"/>
<evidence type="ECO:0008006" key="4">
    <source>
        <dbReference type="Google" id="ProtNLM"/>
    </source>
</evidence>
<protein>
    <recommendedName>
        <fullName evidence="4">Low temperature requirement A protein (LtrA)</fullName>
    </recommendedName>
</protein>
<name>A0ABW3JJS8_9FLAO</name>